<reference evidence="2 3" key="1">
    <citation type="submission" date="2019-12" db="EMBL/GenBank/DDBJ databases">
        <title>Chromosome-level assembly of the Caenorhabditis remanei genome.</title>
        <authorList>
            <person name="Teterina A.A."/>
            <person name="Willis J.H."/>
            <person name="Phillips P.C."/>
        </authorList>
    </citation>
    <scope>NUCLEOTIDE SEQUENCE [LARGE SCALE GENOMIC DNA]</scope>
    <source>
        <strain evidence="2 3">PX506</strain>
        <tissue evidence="2">Whole organism</tissue>
    </source>
</reference>
<keyword evidence="1" id="KW-0732">Signal</keyword>
<evidence type="ECO:0000313" key="3">
    <source>
        <dbReference type="Proteomes" id="UP000483820"/>
    </source>
</evidence>
<organism evidence="2 3">
    <name type="scientific">Caenorhabditis remanei</name>
    <name type="common">Caenorhabditis vulgaris</name>
    <dbReference type="NCBI Taxonomy" id="31234"/>
    <lineage>
        <taxon>Eukaryota</taxon>
        <taxon>Metazoa</taxon>
        <taxon>Ecdysozoa</taxon>
        <taxon>Nematoda</taxon>
        <taxon>Chromadorea</taxon>
        <taxon>Rhabditida</taxon>
        <taxon>Rhabditina</taxon>
        <taxon>Rhabditomorpha</taxon>
        <taxon>Rhabditoidea</taxon>
        <taxon>Rhabditidae</taxon>
        <taxon>Peloderinae</taxon>
        <taxon>Caenorhabditis</taxon>
    </lineage>
</organism>
<proteinExistence type="predicted"/>
<dbReference type="AlphaFoldDB" id="A0A6A5H0R7"/>
<comment type="caution">
    <text evidence="2">The sequence shown here is derived from an EMBL/GenBank/DDBJ whole genome shotgun (WGS) entry which is preliminary data.</text>
</comment>
<gene>
    <name evidence="2" type="ORF">GCK72_008479</name>
</gene>
<dbReference type="Proteomes" id="UP000483820">
    <property type="component" value="Chromosome III"/>
</dbReference>
<dbReference type="EMBL" id="WUAV01000003">
    <property type="protein sequence ID" value="KAF1760233.1"/>
    <property type="molecule type" value="Genomic_DNA"/>
</dbReference>
<protein>
    <recommendedName>
        <fullName evidence="4">SXP/RAL-2 family protein Ani s 5-like cation-binding domain-containing protein</fullName>
    </recommendedName>
</protein>
<dbReference type="CTD" id="78774658"/>
<accession>A0A6A5H0R7</accession>
<feature type="chain" id="PRO_5025668600" description="SXP/RAL-2 family protein Ani s 5-like cation-binding domain-containing protein" evidence="1">
    <location>
        <begin position="19"/>
        <end position="241"/>
    </location>
</feature>
<feature type="signal peptide" evidence="1">
    <location>
        <begin position="1"/>
        <end position="18"/>
    </location>
</feature>
<dbReference type="KEGG" id="crq:GCK72_008479"/>
<evidence type="ECO:0000256" key="1">
    <source>
        <dbReference type="SAM" id="SignalP"/>
    </source>
</evidence>
<dbReference type="RefSeq" id="XP_053586426.1">
    <property type="nucleotide sequence ID" value="XM_053726849.1"/>
</dbReference>
<dbReference type="GeneID" id="78774658"/>
<evidence type="ECO:0000313" key="2">
    <source>
        <dbReference type="EMBL" id="KAF1760233.1"/>
    </source>
</evidence>
<evidence type="ECO:0008006" key="4">
    <source>
        <dbReference type="Google" id="ProtNLM"/>
    </source>
</evidence>
<sequence length="241" mass="28542">MSSFLFISCLLLVCWLTAEIFIRSPTTSSSSVNEILKKPFDFDEQLSKINSTCLPLRELRELTADLVAGSTAERYNRKLLSFAQRSIGFREMRTVLGFPPIAQWTKYWNPSEEEVKAAPTVEKYYELREAINMDRRWDSQYFFEKQLQSGMDFLDKWVPAVRNIYRRKFEEIRGRPEAKLVLDREEIDYMFGEYKTIKLSVQKAIRKMFEIKEECRHVVGKKLKKNEEKENQNSKFDVNDV</sequence>
<name>A0A6A5H0R7_CAERE</name>